<name>A0A1H9MTW6_9EURY</name>
<reference evidence="2" key="1">
    <citation type="submission" date="2016-10" db="EMBL/GenBank/DDBJ databases">
        <authorList>
            <person name="Varghese N."/>
            <person name="Submissions S."/>
        </authorList>
    </citation>
    <scope>NUCLEOTIDE SEQUENCE [LARGE SCALE GENOMIC DNA]</scope>
    <source>
        <strain evidence="2">DSM 25055</strain>
    </source>
</reference>
<accession>A0A1H9MTW6</accession>
<dbReference type="AlphaFoldDB" id="A0A1H9MTW6"/>
<evidence type="ECO:0000313" key="2">
    <source>
        <dbReference type="Proteomes" id="UP000199114"/>
    </source>
</evidence>
<gene>
    <name evidence="1" type="ORF">SAMN04489841_3476</name>
</gene>
<proteinExistence type="predicted"/>
<dbReference type="EMBL" id="FOFD01000004">
    <property type="protein sequence ID" value="SER26573.1"/>
    <property type="molecule type" value="Genomic_DNA"/>
</dbReference>
<sequence length="211" mass="21232">MRMNRRNVLVGLGTIVAGGGAALGTGAFSSVEATRDVTVSVAGDGSGALSLDDTDGNTAYTEASTISNGTLELSFDSLGSSSGLNVDAETEFNPLFRAINNGSNSINLSIYSADGNIQTSPSILTDYSVVIENTLNDGNGNSLTIEYAFTDGSSSIVGDGSTGSSVTLTEESGTDPTQEISLVIGVGDPGTSFDLSTASGYITSISILAAV</sequence>
<organism evidence="1 2">
    <name type="scientific">Natrinema salaciae</name>
    <dbReference type="NCBI Taxonomy" id="1186196"/>
    <lineage>
        <taxon>Archaea</taxon>
        <taxon>Methanobacteriati</taxon>
        <taxon>Methanobacteriota</taxon>
        <taxon>Stenosarchaea group</taxon>
        <taxon>Halobacteria</taxon>
        <taxon>Halobacteriales</taxon>
        <taxon>Natrialbaceae</taxon>
        <taxon>Natrinema</taxon>
    </lineage>
</organism>
<dbReference type="STRING" id="1186196.SAMN04489841_3476"/>
<dbReference type="InterPro" id="IPR006311">
    <property type="entry name" value="TAT_signal"/>
</dbReference>
<dbReference type="PROSITE" id="PS51318">
    <property type="entry name" value="TAT"/>
    <property type="match status" value="1"/>
</dbReference>
<evidence type="ECO:0000313" key="1">
    <source>
        <dbReference type="EMBL" id="SER26573.1"/>
    </source>
</evidence>
<dbReference type="OrthoDB" id="176575at2157"/>
<protein>
    <submittedName>
        <fullName evidence="1">Uncharacterized protein</fullName>
    </submittedName>
</protein>
<dbReference type="Proteomes" id="UP000199114">
    <property type="component" value="Unassembled WGS sequence"/>
</dbReference>
<keyword evidence="2" id="KW-1185">Reference proteome</keyword>